<feature type="signal peptide" evidence="7">
    <location>
        <begin position="1"/>
        <end position="22"/>
    </location>
</feature>
<dbReference type="PANTHER" id="PTHR32089">
    <property type="entry name" value="METHYL-ACCEPTING CHEMOTAXIS PROTEIN MCPB"/>
    <property type="match status" value="1"/>
</dbReference>
<evidence type="ECO:0000259" key="10">
    <source>
        <dbReference type="PROSITE" id="PS50885"/>
    </source>
</evidence>
<evidence type="ECO:0000256" key="3">
    <source>
        <dbReference type="ARBA" id="ARBA00023224"/>
    </source>
</evidence>
<dbReference type="CDD" id="cd06225">
    <property type="entry name" value="HAMP"/>
    <property type="match status" value="1"/>
</dbReference>
<feature type="domain" description="HAMP" evidence="10">
    <location>
        <begin position="237"/>
        <end position="290"/>
    </location>
</feature>
<dbReference type="PANTHER" id="PTHR32089:SF112">
    <property type="entry name" value="LYSOZYME-LIKE PROTEIN-RELATED"/>
    <property type="match status" value="1"/>
</dbReference>
<keyword evidence="6" id="KW-1133">Transmembrane helix</keyword>
<dbReference type="PROSITE" id="PS50111">
    <property type="entry name" value="CHEMOTAXIS_TRANSDUC_2"/>
    <property type="match status" value="1"/>
</dbReference>
<evidence type="ECO:0000256" key="2">
    <source>
        <dbReference type="ARBA" id="ARBA00022519"/>
    </source>
</evidence>
<evidence type="ECO:0000256" key="7">
    <source>
        <dbReference type="SAM" id="SignalP"/>
    </source>
</evidence>
<dbReference type="Pfam" id="PF00672">
    <property type="entry name" value="HAMP"/>
    <property type="match status" value="1"/>
</dbReference>
<proteinExistence type="inferred from homology"/>
<dbReference type="PROSITE" id="PS50192">
    <property type="entry name" value="T_SNARE"/>
    <property type="match status" value="1"/>
</dbReference>
<dbReference type="AlphaFoldDB" id="A0A8H8WPN6"/>
<evidence type="ECO:0000256" key="6">
    <source>
        <dbReference type="SAM" id="Phobius"/>
    </source>
</evidence>
<keyword evidence="6" id="KW-0812">Transmembrane</keyword>
<dbReference type="Gene3D" id="6.10.340.10">
    <property type="match status" value="1"/>
</dbReference>
<keyword evidence="7" id="KW-0732">Signal</keyword>
<evidence type="ECO:0000313" key="12">
    <source>
        <dbReference type="Proteomes" id="UP000663508"/>
    </source>
</evidence>
<dbReference type="EMBL" id="AP024145">
    <property type="protein sequence ID" value="BCM82035.1"/>
    <property type="molecule type" value="Genomic_DNA"/>
</dbReference>
<dbReference type="InterPro" id="IPR000727">
    <property type="entry name" value="T_SNARE_dom"/>
</dbReference>
<evidence type="ECO:0000256" key="5">
    <source>
        <dbReference type="PROSITE-ProRule" id="PRU00284"/>
    </source>
</evidence>
<feature type="chain" id="PRO_5034272415" description="Chemotaxis protein" evidence="7">
    <location>
        <begin position="23"/>
        <end position="585"/>
    </location>
</feature>
<comment type="similarity">
    <text evidence="4">Belongs to the methyl-accepting chemotaxis (MCP) protein family.</text>
</comment>
<dbReference type="InterPro" id="IPR003660">
    <property type="entry name" value="HAMP_dom"/>
</dbReference>
<keyword evidence="6" id="KW-0472">Membrane</keyword>
<gene>
    <name evidence="11" type="ORF">mvi_04960</name>
</gene>
<dbReference type="Pfam" id="PF00015">
    <property type="entry name" value="MCPsignal"/>
    <property type="match status" value="1"/>
</dbReference>
<organism evidence="11 12">
    <name type="scientific">Methylobacterium indicum</name>
    <dbReference type="NCBI Taxonomy" id="1775910"/>
    <lineage>
        <taxon>Bacteria</taxon>
        <taxon>Pseudomonadati</taxon>
        <taxon>Pseudomonadota</taxon>
        <taxon>Alphaproteobacteria</taxon>
        <taxon>Hyphomicrobiales</taxon>
        <taxon>Methylobacteriaceae</taxon>
        <taxon>Methylobacterium</taxon>
    </lineage>
</organism>
<dbReference type="RefSeq" id="WP_207181265.1">
    <property type="nucleotide sequence ID" value="NZ_AP024145.1"/>
</dbReference>
<dbReference type="PROSITE" id="PS50885">
    <property type="entry name" value="HAMP"/>
    <property type="match status" value="1"/>
</dbReference>
<dbReference type="KEGG" id="mind:mvi_04960"/>
<evidence type="ECO:0008006" key="13">
    <source>
        <dbReference type="Google" id="ProtNLM"/>
    </source>
</evidence>
<evidence type="ECO:0000259" key="9">
    <source>
        <dbReference type="PROSITE" id="PS50192"/>
    </source>
</evidence>
<sequence length="585" mass="61181">MSLARKFVGLCAVSLVSSVMLAGAVVLYRQADGQIKTANENRLASMLLADELRQTSDDLTRLGRTYIATGKPGYKQQYKDVVDIRAGRKPRPVDYHRIYWDYVAAGDAKPRPDGETVSVDTLMDRLGVTGAEKEKLAESVRNSNDLVKVANAAMKLAESGEAGARDEAIRLVHTDEYHAAKARIMKPIDDFYGMLDIRTKQAVEDGEARAHLAFALVIGLLAVTIGSVVALAWFAYRALVRGYASVGAAMGRIAAGDYEAEVPGTQRRDEVGDMARSLESFKTNLATDLEARHARESEERRVARRAQTASLADAFEEAVGGIARTVATSATELQASAQGLSRLADGTAERSSAVTQAAQEASVNVATVAAAAQQLSTSVGEIARQVSGSAALAKESVAEAAQTAELVRTLSQAATRVGDVVAMINGIAGQTNLLALNATIEAARAGEAGRGFAVVAAEVKQLATQTAKATEEISAQIGGIQGATREAVEAIGTIAGRIGTLSDISTTIAAAVEEQGVATQEIVRNISHAAAGTGAVTTTIQGVADAAGQTGGEAGRMLTVASSVSREAEHLSTEVTRFLSRIRAA</sequence>
<evidence type="ECO:0000256" key="1">
    <source>
        <dbReference type="ARBA" id="ARBA00004429"/>
    </source>
</evidence>
<dbReference type="Gene3D" id="1.10.287.950">
    <property type="entry name" value="Methyl-accepting chemotaxis protein"/>
    <property type="match status" value="1"/>
</dbReference>
<keyword evidence="2" id="KW-1003">Cell membrane</keyword>
<protein>
    <recommendedName>
        <fullName evidence="13">Chemotaxis protein</fullName>
    </recommendedName>
</protein>
<feature type="domain" description="Methyl-accepting transducer" evidence="8">
    <location>
        <begin position="322"/>
        <end position="558"/>
    </location>
</feature>
<reference evidence="11" key="1">
    <citation type="submission" date="2020-11" db="EMBL/GenBank/DDBJ databases">
        <title>Complete genome sequence of a novel pathogenic Methylobacterium strain isolated from rice in Vietnam.</title>
        <authorList>
            <person name="Lai K."/>
            <person name="Okazaki S."/>
            <person name="Higashi K."/>
            <person name="Mori H."/>
            <person name="Toyoda A."/>
            <person name="Kurokawa K."/>
        </authorList>
    </citation>
    <scope>NUCLEOTIDE SEQUENCE</scope>
    <source>
        <strain evidence="11">VL1</strain>
    </source>
</reference>
<evidence type="ECO:0000256" key="4">
    <source>
        <dbReference type="ARBA" id="ARBA00029447"/>
    </source>
</evidence>
<dbReference type="SMART" id="SM00304">
    <property type="entry name" value="HAMP"/>
    <property type="match status" value="1"/>
</dbReference>
<dbReference type="GO" id="GO:0005886">
    <property type="term" value="C:plasma membrane"/>
    <property type="evidence" value="ECO:0007669"/>
    <property type="project" value="UniProtKB-SubCell"/>
</dbReference>
<keyword evidence="3 5" id="KW-0807">Transducer</keyword>
<evidence type="ECO:0000313" key="11">
    <source>
        <dbReference type="EMBL" id="BCM82035.1"/>
    </source>
</evidence>
<comment type="subcellular location">
    <subcellularLocation>
        <location evidence="1">Cell inner membrane</location>
        <topology evidence="1">Multi-pass membrane protein</topology>
    </subcellularLocation>
</comment>
<dbReference type="Proteomes" id="UP000663508">
    <property type="component" value="Chromosome"/>
</dbReference>
<feature type="domain" description="T-SNARE coiled-coil homology" evidence="9">
    <location>
        <begin position="481"/>
        <end position="543"/>
    </location>
</feature>
<feature type="transmembrane region" description="Helical" evidence="6">
    <location>
        <begin position="212"/>
        <end position="236"/>
    </location>
</feature>
<evidence type="ECO:0000259" key="8">
    <source>
        <dbReference type="PROSITE" id="PS50111"/>
    </source>
</evidence>
<dbReference type="InterPro" id="IPR004089">
    <property type="entry name" value="MCPsignal_dom"/>
</dbReference>
<keyword evidence="2" id="KW-0997">Cell inner membrane</keyword>
<dbReference type="SUPFAM" id="SSF58104">
    <property type="entry name" value="Methyl-accepting chemotaxis protein (MCP) signaling domain"/>
    <property type="match status" value="1"/>
</dbReference>
<dbReference type="GO" id="GO:0007165">
    <property type="term" value="P:signal transduction"/>
    <property type="evidence" value="ECO:0007669"/>
    <property type="project" value="UniProtKB-KW"/>
</dbReference>
<name>A0A8H8WPN6_9HYPH</name>
<dbReference type="SMART" id="SM00283">
    <property type="entry name" value="MA"/>
    <property type="match status" value="1"/>
</dbReference>
<accession>A0A8H8WPN6</accession>